<evidence type="ECO:0000313" key="2">
    <source>
        <dbReference type="Proteomes" id="UP000060487"/>
    </source>
</evidence>
<accession>A0ABR5SB90</accession>
<proteinExistence type="predicted"/>
<protein>
    <submittedName>
        <fullName evidence="1">Uncharacterized protein</fullName>
    </submittedName>
</protein>
<reference evidence="1 2" key="1">
    <citation type="submission" date="2015-11" db="EMBL/GenBank/DDBJ databases">
        <authorList>
            <person name="Lin W."/>
        </authorList>
    </citation>
    <scope>NUCLEOTIDE SEQUENCE [LARGE SCALE GENOMIC DNA]</scope>
    <source>
        <strain evidence="1 2">HCH-1</strain>
    </source>
</reference>
<keyword evidence="2" id="KW-1185">Reference proteome</keyword>
<organism evidence="1 2">
    <name type="scientific">Candidatus Magnetominusculus xianensis</name>
    <dbReference type="NCBI Taxonomy" id="1748249"/>
    <lineage>
        <taxon>Bacteria</taxon>
        <taxon>Pseudomonadati</taxon>
        <taxon>Nitrospirota</taxon>
        <taxon>Nitrospiria</taxon>
        <taxon>Nitrospirales</taxon>
        <taxon>Nitrospiraceae</taxon>
        <taxon>Candidatus Magnetominusculus</taxon>
    </lineage>
</organism>
<dbReference type="RefSeq" id="WP_085053801.1">
    <property type="nucleotide sequence ID" value="NZ_LNQR01000129.1"/>
</dbReference>
<gene>
    <name evidence="1" type="ORF">ASN18_3200</name>
</gene>
<name>A0ABR5SB90_9BACT</name>
<evidence type="ECO:0000313" key="1">
    <source>
        <dbReference type="EMBL" id="KWT75600.1"/>
    </source>
</evidence>
<dbReference type="Proteomes" id="UP000060487">
    <property type="component" value="Unassembled WGS sequence"/>
</dbReference>
<sequence length="88" mass="9762">MDKESGWGLMKVIELEGLPIEVIDRIRQLADILKNDKGGALKIIDELIDEIKWDMAFSNSQDALSMLAEEALAEVEAGSAEPMDLDKM</sequence>
<dbReference type="EMBL" id="LNQR01000129">
    <property type="protein sequence ID" value="KWT75600.1"/>
    <property type="molecule type" value="Genomic_DNA"/>
</dbReference>
<comment type="caution">
    <text evidence="1">The sequence shown here is derived from an EMBL/GenBank/DDBJ whole genome shotgun (WGS) entry which is preliminary data.</text>
</comment>